<organism evidence="1 2">
    <name type="scientific">Pontibacter korlensis</name>
    <dbReference type="NCBI Taxonomy" id="400092"/>
    <lineage>
        <taxon>Bacteria</taxon>
        <taxon>Pseudomonadati</taxon>
        <taxon>Bacteroidota</taxon>
        <taxon>Cytophagia</taxon>
        <taxon>Cytophagales</taxon>
        <taxon>Hymenobacteraceae</taxon>
        <taxon>Pontibacter</taxon>
    </lineage>
</organism>
<dbReference type="KEGG" id="pko:PKOR_00595"/>
<protein>
    <submittedName>
        <fullName evidence="1">Uncharacterized protein</fullName>
    </submittedName>
</protein>
<evidence type="ECO:0000313" key="2">
    <source>
        <dbReference type="Proteomes" id="UP000033109"/>
    </source>
</evidence>
<sequence>MPEAKGMDKTLVRLAVFRLGKHCGLVQRVGRGAGPVRGGFAPGVKLPQDQARVVSAVEGRDRESKSAPVHLCLGLGVCCTRPLLVVLAGCSDHALQGTTPNFFFGRGALMNSNRP</sequence>
<keyword evidence="2" id="KW-1185">Reference proteome</keyword>
<dbReference type="HOGENOM" id="CLU_2106743_0_0_10"/>
<accession>A0A0E3UVK8</accession>
<dbReference type="PATRIC" id="fig|400092.3.peg.141"/>
<gene>
    <name evidence="1" type="ORF">PKOR_00595</name>
</gene>
<name>A0A0E3UVK8_9BACT</name>
<dbReference type="EMBL" id="CP009621">
    <property type="protein sequence ID" value="AKD01916.1"/>
    <property type="molecule type" value="Genomic_DNA"/>
</dbReference>
<evidence type="ECO:0000313" key="1">
    <source>
        <dbReference type="EMBL" id="AKD01916.1"/>
    </source>
</evidence>
<dbReference type="AlphaFoldDB" id="A0A0E3UVK8"/>
<proteinExistence type="predicted"/>
<dbReference type="Proteomes" id="UP000033109">
    <property type="component" value="Chromosome"/>
</dbReference>
<reference evidence="1 2" key="1">
    <citation type="journal article" date="2015" name="Sci. Rep.">
        <title>Unraveling adaptation of Pontibacter korlensis to radiation and infertility in desert through complete genome and comparative transcriptomic analysis.</title>
        <authorList>
            <person name="Dai J."/>
            <person name="Dai W."/>
            <person name="Qiu C."/>
            <person name="Yang Z."/>
            <person name="Zhang Y."/>
            <person name="Zhou M."/>
            <person name="Zhang L."/>
            <person name="Fang C."/>
            <person name="Gao Q."/>
            <person name="Yang Q."/>
            <person name="Li X."/>
            <person name="Wang Z."/>
            <person name="Wang Z."/>
            <person name="Jia Z."/>
            <person name="Chen X."/>
        </authorList>
    </citation>
    <scope>NUCLEOTIDE SEQUENCE [LARGE SCALE GENOMIC DNA]</scope>
    <source>
        <strain evidence="1 2">X14-1T</strain>
    </source>
</reference>
<dbReference type="STRING" id="400092.PKOR_00595"/>